<comment type="caution">
    <text evidence="2">The sequence shown here is derived from an EMBL/GenBank/DDBJ whole genome shotgun (WGS) entry which is preliminary data.</text>
</comment>
<proteinExistence type="predicted"/>
<name>A0A1S2LA47_9BACI</name>
<evidence type="ECO:0000259" key="1">
    <source>
        <dbReference type="Pfam" id="PF08378"/>
    </source>
</evidence>
<dbReference type="EMBL" id="MLQQ01000046">
    <property type="protein sequence ID" value="OIJ09281.1"/>
    <property type="molecule type" value="Genomic_DNA"/>
</dbReference>
<dbReference type="Pfam" id="PF08378">
    <property type="entry name" value="NERD"/>
    <property type="match status" value="1"/>
</dbReference>
<organism evidence="2 3">
    <name type="scientific">Anaerobacillus arseniciselenatis</name>
    <dbReference type="NCBI Taxonomy" id="85682"/>
    <lineage>
        <taxon>Bacteria</taxon>
        <taxon>Bacillati</taxon>
        <taxon>Bacillota</taxon>
        <taxon>Bacilli</taxon>
        <taxon>Bacillales</taxon>
        <taxon>Bacillaceae</taxon>
        <taxon>Anaerobacillus</taxon>
    </lineage>
</organism>
<evidence type="ECO:0000313" key="2">
    <source>
        <dbReference type="EMBL" id="OIJ09281.1"/>
    </source>
</evidence>
<evidence type="ECO:0000313" key="3">
    <source>
        <dbReference type="Proteomes" id="UP000180098"/>
    </source>
</evidence>
<accession>A0A1S2LA47</accession>
<protein>
    <recommendedName>
        <fullName evidence="1">NERD domain-containing protein</fullName>
    </recommendedName>
</protein>
<sequence>MYRYPGQFSRLKRERWTSLKQEWEGSYLNESQTVEKYVEQQTKSIKGAFNKLRSWYKREQRESDLDAFEEQPYQFKYKSLPELKRHFLKELYEFQLNWASSTILEKSALKKAYYFDPTLKWLLQSLPDNYFILYHPIVKYPRATVEFDILLIGPTEVYCIVHLAGTERTIFQTFSERYWLRKDGSQEKKIINPFLSLNRMSTVIKRILDDTEIEMTVRKALVTNEGYIDVNVAWSGAEFLDQRNVKQWEDKLKNNKSPIKSVQLKFSQALLNVCQTTSVSRDPIEEDDGIVQEEEH</sequence>
<reference evidence="2 3" key="1">
    <citation type="submission" date="2016-10" db="EMBL/GenBank/DDBJ databases">
        <title>Draft genome sequences of four alkaliphilic bacteria belonging to the Anaerobacillus genus.</title>
        <authorList>
            <person name="Bassil N.M."/>
            <person name="Lloyd J.R."/>
        </authorList>
    </citation>
    <scope>NUCLEOTIDE SEQUENCE [LARGE SCALE GENOMIC DNA]</scope>
    <source>
        <strain evidence="2 3">DSM 15340</strain>
    </source>
</reference>
<feature type="domain" description="NERD" evidence="1">
    <location>
        <begin position="122"/>
        <end position="221"/>
    </location>
</feature>
<gene>
    <name evidence="2" type="ORF">BKP35_17155</name>
</gene>
<keyword evidence="3" id="KW-1185">Reference proteome</keyword>
<dbReference type="AlphaFoldDB" id="A0A1S2LA47"/>
<dbReference type="InterPro" id="IPR011528">
    <property type="entry name" value="NERD"/>
</dbReference>
<dbReference type="Proteomes" id="UP000180098">
    <property type="component" value="Unassembled WGS sequence"/>
</dbReference>